<proteinExistence type="predicted"/>
<sequence length="428" mass="45513">MACSSDNGIVDSTNPDTSITTVLTLGGSKNESGQSVVKTTDGGYAILGFSQSADGDITDKLNESYDFWVLKYSATHSLQWSKTYGGSGDDRGEKIIQTQDGGFVILGYSDSADGDLTDNAGAQDYWLAKLDSNGNLLWQKSFGYLGADRGKSVLETTDGGYFLTGILDVTASGGAGNTRDASSRHAGGDYWALKLDSQGTIDWSKYYGGSFTDTPFDAIETADSGYIIVGSSDSDDVDIANNIGDYDFWVVKISNSGAIIWEKNFGGTQIDEARGIINSADGNFLIIGDTRSNDIQVSNNLGAADLWLIKISSEGNLLWEKTYGGSNFDVGRSISKGNKNTFILSGSSRSANGNLNSNKGQNDAWFLKIDANGTVIKQKSVGGSAIDYCYNAIELNDDTIIAVGESSSSDGDILENKGFSDLLIIKTK</sequence>
<comment type="caution">
    <text evidence="1">The sequence shown here is derived from an EMBL/GenBank/DDBJ whole genome shotgun (WGS) entry which is preliminary data.</text>
</comment>
<dbReference type="Proteomes" id="UP000323720">
    <property type="component" value="Unassembled WGS sequence"/>
</dbReference>
<dbReference type="PANTHER" id="PTHR42754">
    <property type="entry name" value="ENDOGLUCANASE"/>
    <property type="match status" value="1"/>
</dbReference>
<keyword evidence="2" id="KW-1185">Reference proteome</keyword>
<dbReference type="AlphaFoldDB" id="A0A5D0RFR9"/>
<protein>
    <recommendedName>
        <fullName evidence="3">Bulb-type lectin domain-containing protein</fullName>
    </recommendedName>
</protein>
<accession>A0A5D0RFR9</accession>
<evidence type="ECO:0000313" key="2">
    <source>
        <dbReference type="Proteomes" id="UP000323720"/>
    </source>
</evidence>
<reference evidence="1 2" key="1">
    <citation type="submission" date="2019-08" db="EMBL/GenBank/DDBJ databases">
        <title>Genomes of Antarctic Bizionia species.</title>
        <authorList>
            <person name="Bowman J.P."/>
        </authorList>
    </citation>
    <scope>NUCLEOTIDE SEQUENCE [LARGE SCALE GENOMIC DNA]</scope>
    <source>
        <strain evidence="1 2">ADA-4</strain>
    </source>
</reference>
<organism evidence="1 2">
    <name type="scientific">Bizionia myxarmorum</name>
    <dbReference type="NCBI Taxonomy" id="291186"/>
    <lineage>
        <taxon>Bacteria</taxon>
        <taxon>Pseudomonadati</taxon>
        <taxon>Bacteroidota</taxon>
        <taxon>Flavobacteriia</taxon>
        <taxon>Flavobacteriales</taxon>
        <taxon>Flavobacteriaceae</taxon>
        <taxon>Bizionia</taxon>
    </lineage>
</organism>
<evidence type="ECO:0000313" key="1">
    <source>
        <dbReference type="EMBL" id="TYB79909.1"/>
    </source>
</evidence>
<dbReference type="OrthoDB" id="9811934at2"/>
<gene>
    <name evidence="1" type="ORF">ES674_03935</name>
</gene>
<dbReference type="EMBL" id="VSKK01000001">
    <property type="protein sequence ID" value="TYB79909.1"/>
    <property type="molecule type" value="Genomic_DNA"/>
</dbReference>
<name>A0A5D0RFR9_9FLAO</name>
<dbReference type="PANTHER" id="PTHR42754:SF1">
    <property type="entry name" value="LIPOPROTEIN"/>
    <property type="match status" value="1"/>
</dbReference>
<evidence type="ECO:0008006" key="3">
    <source>
        <dbReference type="Google" id="ProtNLM"/>
    </source>
</evidence>